<dbReference type="InterPro" id="IPR010730">
    <property type="entry name" value="HET"/>
</dbReference>
<evidence type="ECO:0000313" key="2">
    <source>
        <dbReference type="EMBL" id="KAE8420436.1"/>
    </source>
</evidence>
<dbReference type="Proteomes" id="UP000325395">
    <property type="component" value="Unassembled WGS sequence"/>
</dbReference>
<accession>A0ABQ6WXI0</accession>
<sequence length="661" mass="74896">MRLGHILRCIQSGLLFRVTRGTLNQIDVRFGTLSEIRQRSKTCILCQQWVQLVDSFPGDSEEDNDVTLTLSPGYRGTVVIFHGRGKIRRAIPLLAFGTHSNWRRLPISNRTVQPGQFYPDDWEEVHSWLQECVYQHGGKCGLASKAQHPPGFRLIDVTNNCVVTASGFCEYAALSYVRGTDDKQPLEATTHNIRDLQKRGSMHKACLPATIFDAMRACAEMGIQYFWVDRLCIVQNHAHEKDVQINSMGTIYTNAYVTLVGLEGNDVNYGLAGLFKEERPSHLAFQVDDLVLTQICSENDYGELVRRSEWDSRGWAYQEALLSRRLLLFSHSGLFYECCKPPRLCGEPSNTYPYFRKPLFNKAIDQKLTSPSLLFPSLIEGYTKRVSSHESDILRAISGILNSTYESNHYFGLTFALFENAILWKAEATTHSKRISASDAVFPSWSWSSVKGGIKTNTRPLQNLAVWITASSDSNFLPQPLKVIAPQPRMIYKDIYTLKLLTHFSVLLIMAWKEGCFSGKLPDEFYFAETWSEYKDLIEERWGVNIPDRIIQVAHGLVENVDYSDKFSSEHISKARSNPGGIMVHTQSFRLRLVPPRGLSNTSDKPVKLYTEAGRVVAFLDDESVNRDWFLATYGGRQSGICLDLLALSLAFTQCHVLRIN</sequence>
<protein>
    <submittedName>
        <fullName evidence="2">Heterokaryon incompatibility protein-domain-containing protein</fullName>
    </submittedName>
</protein>
<proteinExistence type="predicted"/>
<dbReference type="PANTHER" id="PTHR33112">
    <property type="entry name" value="DOMAIN PROTEIN, PUTATIVE-RELATED"/>
    <property type="match status" value="1"/>
</dbReference>
<dbReference type="EMBL" id="ML735709">
    <property type="protein sequence ID" value="KAE8420436.1"/>
    <property type="molecule type" value="Genomic_DNA"/>
</dbReference>
<organism evidence="2 3">
    <name type="scientific">Aspergillus pseudocaelatus</name>
    <dbReference type="NCBI Taxonomy" id="1825620"/>
    <lineage>
        <taxon>Eukaryota</taxon>
        <taxon>Fungi</taxon>
        <taxon>Dikarya</taxon>
        <taxon>Ascomycota</taxon>
        <taxon>Pezizomycotina</taxon>
        <taxon>Eurotiomycetes</taxon>
        <taxon>Eurotiomycetidae</taxon>
        <taxon>Eurotiales</taxon>
        <taxon>Aspergillaceae</taxon>
        <taxon>Aspergillus</taxon>
        <taxon>Aspergillus subgen. Circumdati</taxon>
    </lineage>
</organism>
<evidence type="ECO:0000313" key="3">
    <source>
        <dbReference type="Proteomes" id="UP000325395"/>
    </source>
</evidence>
<feature type="domain" description="Heterokaryon incompatibility" evidence="1">
    <location>
        <begin position="171"/>
        <end position="319"/>
    </location>
</feature>
<keyword evidence="3" id="KW-1185">Reference proteome</keyword>
<name>A0ABQ6WXI0_9EURO</name>
<reference evidence="2 3" key="1">
    <citation type="submission" date="2019-04" db="EMBL/GenBank/DDBJ databases">
        <authorList>
            <consortium name="DOE Joint Genome Institute"/>
            <person name="Mondo S."/>
            <person name="Kjaerbolling I."/>
            <person name="Vesth T."/>
            <person name="Frisvad J.C."/>
            <person name="Nybo J.L."/>
            <person name="Theobald S."/>
            <person name="Kildgaard S."/>
            <person name="Isbrandt T."/>
            <person name="Kuo A."/>
            <person name="Sato A."/>
            <person name="Lyhne E.K."/>
            <person name="Kogle M.E."/>
            <person name="Wiebenga A."/>
            <person name="Kun R.S."/>
            <person name="Lubbers R.J."/>
            <person name="Makela M.R."/>
            <person name="Barry K."/>
            <person name="Chovatia M."/>
            <person name="Clum A."/>
            <person name="Daum C."/>
            <person name="Haridas S."/>
            <person name="He G."/>
            <person name="LaButti K."/>
            <person name="Lipzen A."/>
            <person name="Riley R."/>
            <person name="Salamov A."/>
            <person name="Simmons B.A."/>
            <person name="Magnuson J.K."/>
            <person name="Henrissat B."/>
            <person name="Mortensen U.H."/>
            <person name="Larsen T.O."/>
            <person name="Devries R.P."/>
            <person name="Grigoriev I.V."/>
            <person name="Machida M."/>
            <person name="Baker S.E."/>
            <person name="Andersen M.R."/>
            <person name="Cantor M.N."/>
            <person name="Hua S.X."/>
        </authorList>
    </citation>
    <scope>NUCLEOTIDE SEQUENCE [LARGE SCALE GENOMIC DNA]</scope>
    <source>
        <strain evidence="2 3">CBS 117616</strain>
    </source>
</reference>
<evidence type="ECO:0000259" key="1">
    <source>
        <dbReference type="Pfam" id="PF06985"/>
    </source>
</evidence>
<dbReference type="PANTHER" id="PTHR33112:SF1">
    <property type="entry name" value="HETEROKARYON INCOMPATIBILITY DOMAIN-CONTAINING PROTEIN"/>
    <property type="match status" value="1"/>
</dbReference>
<dbReference type="Pfam" id="PF06985">
    <property type="entry name" value="HET"/>
    <property type="match status" value="1"/>
</dbReference>
<gene>
    <name evidence="2" type="ORF">BDV36DRAFT_293322</name>
</gene>